<dbReference type="InParanoid" id="A0A1S3IUJ5"/>
<reference evidence="4" key="1">
    <citation type="submission" date="2025-08" db="UniProtKB">
        <authorList>
            <consortium name="RefSeq"/>
        </authorList>
    </citation>
    <scope>IDENTIFICATION</scope>
    <source>
        <tissue evidence="4">Gonads</tissue>
    </source>
</reference>
<feature type="transmembrane region" description="Helical" evidence="1">
    <location>
        <begin position="171"/>
        <end position="190"/>
    </location>
</feature>
<keyword evidence="2" id="KW-0732">Signal</keyword>
<keyword evidence="1" id="KW-0812">Transmembrane</keyword>
<feature type="chain" id="PRO_5010373492" evidence="2">
    <location>
        <begin position="20"/>
        <end position="191"/>
    </location>
</feature>
<keyword evidence="1" id="KW-0472">Membrane</keyword>
<sequence>MIPTILELLVLILVVLIAAVTPECYKCKSSRYYSPTNSEFVDQTLGRLLRVDADCQDGKSRNTEHCPFGCYKTQATVSLRMSTYDQEKVIVDTLVRDCASETEEKSDGSSSTTTSQKCHILMKNDTSQRTKLLMTSFQLFATVEDIKGTICTCTADLCNGAVNINQATSAATLWLLLVSCLAASAIWSWTS</sequence>
<keyword evidence="1" id="KW-1133">Transmembrane helix</keyword>
<evidence type="ECO:0000313" key="4">
    <source>
        <dbReference type="RefSeq" id="XP_013401748.1"/>
    </source>
</evidence>
<gene>
    <name evidence="4" type="primary">LOC106167502</name>
</gene>
<dbReference type="KEGG" id="lak:106167502"/>
<name>A0A1S3IUJ5_LINAN</name>
<proteinExistence type="predicted"/>
<evidence type="ECO:0000313" key="3">
    <source>
        <dbReference type="Proteomes" id="UP000085678"/>
    </source>
</evidence>
<dbReference type="GeneID" id="106167502"/>
<accession>A0A1S3IUJ5</accession>
<dbReference type="Proteomes" id="UP000085678">
    <property type="component" value="Unplaced"/>
</dbReference>
<dbReference type="RefSeq" id="XP_013401748.1">
    <property type="nucleotide sequence ID" value="XM_013546294.1"/>
</dbReference>
<evidence type="ECO:0000256" key="2">
    <source>
        <dbReference type="SAM" id="SignalP"/>
    </source>
</evidence>
<keyword evidence="3" id="KW-1185">Reference proteome</keyword>
<evidence type="ECO:0000256" key="1">
    <source>
        <dbReference type="SAM" id="Phobius"/>
    </source>
</evidence>
<feature type="signal peptide" evidence="2">
    <location>
        <begin position="1"/>
        <end position="19"/>
    </location>
</feature>
<protein>
    <submittedName>
        <fullName evidence="4">Uncharacterized protein LOC106167502</fullName>
    </submittedName>
</protein>
<dbReference type="AlphaFoldDB" id="A0A1S3IUJ5"/>
<organism evidence="3 4">
    <name type="scientific">Lingula anatina</name>
    <name type="common">Brachiopod</name>
    <name type="synonym">Lingula unguis</name>
    <dbReference type="NCBI Taxonomy" id="7574"/>
    <lineage>
        <taxon>Eukaryota</taxon>
        <taxon>Metazoa</taxon>
        <taxon>Spiralia</taxon>
        <taxon>Lophotrochozoa</taxon>
        <taxon>Brachiopoda</taxon>
        <taxon>Linguliformea</taxon>
        <taxon>Lingulata</taxon>
        <taxon>Lingulida</taxon>
        <taxon>Linguloidea</taxon>
        <taxon>Lingulidae</taxon>
        <taxon>Lingula</taxon>
    </lineage>
</organism>